<dbReference type="AlphaFoldDB" id="A0AAU9QY82"/>
<gene>
    <name evidence="2" type="ORF">THF1A12_90048</name>
</gene>
<name>A0AAU9QY82_9VIBR</name>
<organism evidence="2 3">
    <name type="scientific">Vibrio jasicida</name>
    <dbReference type="NCBI Taxonomy" id="766224"/>
    <lineage>
        <taxon>Bacteria</taxon>
        <taxon>Pseudomonadati</taxon>
        <taxon>Pseudomonadota</taxon>
        <taxon>Gammaproteobacteria</taxon>
        <taxon>Vibrionales</taxon>
        <taxon>Vibrionaceae</taxon>
        <taxon>Vibrio</taxon>
    </lineage>
</organism>
<dbReference type="EMBL" id="CAKMUD010000149">
    <property type="protein sequence ID" value="CAH1603944.1"/>
    <property type="molecule type" value="Genomic_DNA"/>
</dbReference>
<proteinExistence type="predicted"/>
<evidence type="ECO:0000313" key="2">
    <source>
        <dbReference type="EMBL" id="CAH1603944.1"/>
    </source>
</evidence>
<accession>A0AAU9QY82</accession>
<keyword evidence="1" id="KW-0812">Transmembrane</keyword>
<reference evidence="2" key="1">
    <citation type="submission" date="2022-01" db="EMBL/GenBank/DDBJ databases">
        <authorList>
            <person name="Lagorce A."/>
        </authorList>
    </citation>
    <scope>NUCLEOTIDE SEQUENCE</scope>
    <source>
        <strain evidence="2">Th15_F1_A12</strain>
    </source>
</reference>
<protein>
    <submittedName>
        <fullName evidence="2">Uncharacterized protein</fullName>
    </submittedName>
</protein>
<keyword evidence="1" id="KW-1133">Transmembrane helix</keyword>
<evidence type="ECO:0000256" key="1">
    <source>
        <dbReference type="SAM" id="Phobius"/>
    </source>
</evidence>
<evidence type="ECO:0000313" key="3">
    <source>
        <dbReference type="Proteomes" id="UP001295462"/>
    </source>
</evidence>
<feature type="transmembrane region" description="Helical" evidence="1">
    <location>
        <begin position="32"/>
        <end position="50"/>
    </location>
</feature>
<sequence length="55" mass="6140">MAFSDTIKDFVKVLATLSVFQVLLITQAESDTLIGCSLILSVGFLFNYIIRKLRS</sequence>
<keyword evidence="1" id="KW-0472">Membrane</keyword>
<dbReference type="Proteomes" id="UP001295462">
    <property type="component" value="Unassembled WGS sequence"/>
</dbReference>
<comment type="caution">
    <text evidence="2">The sequence shown here is derived from an EMBL/GenBank/DDBJ whole genome shotgun (WGS) entry which is preliminary data.</text>
</comment>